<feature type="domain" description="GST N-terminal" evidence="3">
    <location>
        <begin position="1"/>
        <end position="80"/>
    </location>
</feature>
<comment type="similarity">
    <text evidence="2">Belongs to the GST superfamily.</text>
</comment>
<dbReference type="EMBL" id="OU015568">
    <property type="protein sequence ID" value="CAG5091073.1"/>
    <property type="molecule type" value="Genomic_DNA"/>
</dbReference>
<dbReference type="PANTHER" id="PTHR43969">
    <property type="entry name" value="GLUTATHIONE S TRANSFERASE D10, ISOFORM A-RELATED"/>
    <property type="match status" value="1"/>
</dbReference>
<evidence type="ECO:0000313" key="6">
    <source>
        <dbReference type="Proteomes" id="UP001158576"/>
    </source>
</evidence>
<dbReference type="SFLD" id="SFLDS00019">
    <property type="entry name" value="Glutathione_Transferase_(cytos"/>
    <property type="match status" value="1"/>
</dbReference>
<name>A0ABN7S1Y0_OIKDI</name>
<gene>
    <name evidence="5" type="ORF">OKIOD_LOCUS4401</name>
</gene>
<dbReference type="PROSITE" id="PS50404">
    <property type="entry name" value="GST_NTER"/>
    <property type="match status" value="1"/>
</dbReference>
<dbReference type="InterPro" id="IPR036282">
    <property type="entry name" value="Glutathione-S-Trfase_C_sf"/>
</dbReference>
<dbReference type="Proteomes" id="UP001158576">
    <property type="component" value="Chromosome PAR"/>
</dbReference>
<dbReference type="SUPFAM" id="SSF47616">
    <property type="entry name" value="GST C-terminal domain-like"/>
    <property type="match status" value="1"/>
</dbReference>
<dbReference type="InterPro" id="IPR040079">
    <property type="entry name" value="Glutathione_S-Trfase"/>
</dbReference>
<sequence>MKIYGFVASPPSRAVEITCKFAGVEYEFVSLNLMKGEHMNKEFLAINPRHCIPTIVDDDLSLWESRAIQQYIANQYAPESSLYPSEAKARAKVDFWLNWDMGSMYAAIAAAVYPKMGFAPIPDDLAAKEAKLAEQIRFLDGSIPSGNFLTGTDITIADISIACGLTMPCLVNPNFLDDFENVKAWFGRVAALPQFAGVHGQFQEFAAQMMAAKAEEEKNKPQVKTAF</sequence>
<evidence type="ECO:0000259" key="3">
    <source>
        <dbReference type="PROSITE" id="PS50404"/>
    </source>
</evidence>
<evidence type="ECO:0000313" key="5">
    <source>
        <dbReference type="EMBL" id="CAG5091073.1"/>
    </source>
</evidence>
<dbReference type="InterPro" id="IPR010987">
    <property type="entry name" value="Glutathione-S-Trfase_C-like"/>
</dbReference>
<organism evidence="5 6">
    <name type="scientific">Oikopleura dioica</name>
    <name type="common">Tunicate</name>
    <dbReference type="NCBI Taxonomy" id="34765"/>
    <lineage>
        <taxon>Eukaryota</taxon>
        <taxon>Metazoa</taxon>
        <taxon>Chordata</taxon>
        <taxon>Tunicata</taxon>
        <taxon>Appendicularia</taxon>
        <taxon>Copelata</taxon>
        <taxon>Oikopleuridae</taxon>
        <taxon>Oikopleura</taxon>
    </lineage>
</organism>
<dbReference type="Gene3D" id="3.40.30.10">
    <property type="entry name" value="Glutaredoxin"/>
    <property type="match status" value="1"/>
</dbReference>
<keyword evidence="6" id="KW-1185">Reference proteome</keyword>
<reference evidence="5 6" key="1">
    <citation type="submission" date="2021-04" db="EMBL/GenBank/DDBJ databases">
        <authorList>
            <person name="Bliznina A."/>
        </authorList>
    </citation>
    <scope>NUCLEOTIDE SEQUENCE [LARGE SCALE GENOMIC DNA]</scope>
</reference>
<evidence type="ECO:0000256" key="1">
    <source>
        <dbReference type="ARBA" id="ARBA00011738"/>
    </source>
</evidence>
<dbReference type="SUPFAM" id="SSF52833">
    <property type="entry name" value="Thioredoxin-like"/>
    <property type="match status" value="1"/>
</dbReference>
<dbReference type="SFLD" id="SFLDG01153">
    <property type="entry name" value="Main.4:_Theta-like"/>
    <property type="match status" value="1"/>
</dbReference>
<dbReference type="Pfam" id="PF02798">
    <property type="entry name" value="GST_N"/>
    <property type="match status" value="1"/>
</dbReference>
<evidence type="ECO:0000256" key="2">
    <source>
        <dbReference type="RuleBase" id="RU003494"/>
    </source>
</evidence>
<feature type="domain" description="GST C-terminal" evidence="4">
    <location>
        <begin position="86"/>
        <end position="222"/>
    </location>
</feature>
<dbReference type="InterPro" id="IPR004045">
    <property type="entry name" value="Glutathione_S-Trfase_N"/>
</dbReference>
<dbReference type="PROSITE" id="PS50405">
    <property type="entry name" value="GST_CTER"/>
    <property type="match status" value="1"/>
</dbReference>
<dbReference type="Pfam" id="PF00043">
    <property type="entry name" value="GST_C"/>
    <property type="match status" value="1"/>
</dbReference>
<proteinExistence type="inferred from homology"/>
<accession>A0ABN7S1Y0</accession>
<protein>
    <submittedName>
        <fullName evidence="5">Oidioi.mRNA.OKI2018_I69.PAR.g12843.t1.cds</fullName>
    </submittedName>
</protein>
<evidence type="ECO:0000259" key="4">
    <source>
        <dbReference type="PROSITE" id="PS50405"/>
    </source>
</evidence>
<dbReference type="Gene3D" id="1.20.1050.10">
    <property type="match status" value="1"/>
</dbReference>
<dbReference type="InterPro" id="IPR004046">
    <property type="entry name" value="GST_C"/>
</dbReference>
<dbReference type="InterPro" id="IPR036249">
    <property type="entry name" value="Thioredoxin-like_sf"/>
</dbReference>
<dbReference type="SFLD" id="SFLDG00358">
    <property type="entry name" value="Main_(cytGST)"/>
    <property type="match status" value="1"/>
</dbReference>
<comment type="subunit">
    <text evidence="1">Homodimer.</text>
</comment>
<dbReference type="PANTHER" id="PTHR43969:SF9">
    <property type="entry name" value="GLUTATHIONE S TRANSFERASE D10, ISOFORM A-RELATED"/>
    <property type="match status" value="1"/>
</dbReference>